<dbReference type="EMBL" id="JAFNEN010004857">
    <property type="protein sequence ID" value="KAG8170805.1"/>
    <property type="molecule type" value="Genomic_DNA"/>
</dbReference>
<evidence type="ECO:0000256" key="1">
    <source>
        <dbReference type="SAM" id="MobiDB-lite"/>
    </source>
</evidence>
<comment type="caution">
    <text evidence="2">The sequence shown here is derived from an EMBL/GenBank/DDBJ whole genome shotgun (WGS) entry which is preliminary data.</text>
</comment>
<protein>
    <submittedName>
        <fullName evidence="2">Uncharacterized protein</fullName>
    </submittedName>
</protein>
<reference evidence="2 3" key="1">
    <citation type="journal article" date="2022" name="Nat. Ecol. Evol.">
        <title>A masculinizing supergene underlies an exaggerated male reproductive morph in a spider.</title>
        <authorList>
            <person name="Hendrickx F."/>
            <person name="De Corte Z."/>
            <person name="Sonet G."/>
            <person name="Van Belleghem S.M."/>
            <person name="Kostlbacher S."/>
            <person name="Vangestel C."/>
        </authorList>
    </citation>
    <scope>NUCLEOTIDE SEQUENCE [LARGE SCALE GENOMIC DNA]</scope>
    <source>
        <strain evidence="2">W744_W776</strain>
    </source>
</reference>
<evidence type="ECO:0000313" key="2">
    <source>
        <dbReference type="EMBL" id="KAG8170805.1"/>
    </source>
</evidence>
<dbReference type="AlphaFoldDB" id="A0AAV6TG58"/>
<feature type="non-terminal residue" evidence="2">
    <location>
        <position position="1"/>
    </location>
</feature>
<evidence type="ECO:0000313" key="3">
    <source>
        <dbReference type="Proteomes" id="UP000827092"/>
    </source>
</evidence>
<keyword evidence="3" id="KW-1185">Reference proteome</keyword>
<dbReference type="Proteomes" id="UP000827092">
    <property type="component" value="Unassembled WGS sequence"/>
</dbReference>
<sequence length="105" mass="11163">PKTLPRVGGLQAGFTPGPSTQGHRDPPTHGRRKPPRGEALPKGAPGVIGPTWSAHPFFRGLVASVGELLKTLLSKFRLPGHRPDCLEQPPPFRGVSWGVSHGTPL</sequence>
<feature type="region of interest" description="Disordered" evidence="1">
    <location>
        <begin position="1"/>
        <end position="47"/>
    </location>
</feature>
<gene>
    <name evidence="2" type="ORF">JTE90_018897</name>
</gene>
<name>A0AAV6TG58_9ARAC</name>
<organism evidence="2 3">
    <name type="scientific">Oedothorax gibbosus</name>
    <dbReference type="NCBI Taxonomy" id="931172"/>
    <lineage>
        <taxon>Eukaryota</taxon>
        <taxon>Metazoa</taxon>
        <taxon>Ecdysozoa</taxon>
        <taxon>Arthropoda</taxon>
        <taxon>Chelicerata</taxon>
        <taxon>Arachnida</taxon>
        <taxon>Araneae</taxon>
        <taxon>Araneomorphae</taxon>
        <taxon>Entelegynae</taxon>
        <taxon>Araneoidea</taxon>
        <taxon>Linyphiidae</taxon>
        <taxon>Erigoninae</taxon>
        <taxon>Oedothorax</taxon>
    </lineage>
</organism>
<proteinExistence type="predicted"/>
<accession>A0AAV6TG58</accession>
<feature type="region of interest" description="Disordered" evidence="1">
    <location>
        <begin position="80"/>
        <end position="105"/>
    </location>
</feature>